<accession>A0ABU3GIE8</accession>
<dbReference type="InterPro" id="IPR016040">
    <property type="entry name" value="NAD(P)-bd_dom"/>
</dbReference>
<organism evidence="2 3">
    <name type="scientific">Microbacterium aquilitoris</name>
    <dbReference type="NCBI Taxonomy" id="3067307"/>
    <lineage>
        <taxon>Bacteria</taxon>
        <taxon>Bacillati</taxon>
        <taxon>Actinomycetota</taxon>
        <taxon>Actinomycetes</taxon>
        <taxon>Micrococcales</taxon>
        <taxon>Microbacteriaceae</taxon>
        <taxon>Microbacterium</taxon>
    </lineage>
</organism>
<dbReference type="RefSeq" id="WP_020098185.1">
    <property type="nucleotide sequence ID" value="NZ_JAUZVT010000001.1"/>
</dbReference>
<dbReference type="Pfam" id="PF13460">
    <property type="entry name" value="NAD_binding_10"/>
    <property type="match status" value="1"/>
</dbReference>
<dbReference type="Proteomes" id="UP001262835">
    <property type="component" value="Unassembled WGS sequence"/>
</dbReference>
<gene>
    <name evidence="2" type="ORF">Q9S78_05765</name>
</gene>
<evidence type="ECO:0000259" key="1">
    <source>
        <dbReference type="Pfam" id="PF13460"/>
    </source>
</evidence>
<dbReference type="PANTHER" id="PTHR12126:SF11">
    <property type="entry name" value="NADH DEHYDROGENASE [UBIQUINONE] 1 ALPHA SUBCOMPLEX SUBUNIT 9, MITOCHONDRIAL"/>
    <property type="match status" value="1"/>
</dbReference>
<dbReference type="Gene3D" id="3.40.50.720">
    <property type="entry name" value="NAD(P)-binding Rossmann-like Domain"/>
    <property type="match status" value="1"/>
</dbReference>
<comment type="caution">
    <text evidence="2">The sequence shown here is derived from an EMBL/GenBank/DDBJ whole genome shotgun (WGS) entry which is preliminary data.</text>
</comment>
<dbReference type="SUPFAM" id="SSF51735">
    <property type="entry name" value="NAD(P)-binding Rossmann-fold domains"/>
    <property type="match status" value="1"/>
</dbReference>
<sequence length="247" mass="25988">MKIAVAGGTGTVGRLVVERAREVGHDVAVLSRAAGVDLRDRAAVERTLAGADALIDVASVGTTSAATATEFFSAASRALLHAAARTGVEHAVLLSIVGIDRNPNGYYAGKVLQERLFKESAVPWSILRATQFHEFAGQVASQARLGPVQLAPRARAQPVAAAAVAARLVDLAVAGPQGRVPDLAGPREERLDRMIRAWIRRDGSRRLVVPVSIPGAQMRGMREGLALPGPGATIAGPSFDEWLDSQR</sequence>
<feature type="domain" description="NAD(P)-binding" evidence="1">
    <location>
        <begin position="7"/>
        <end position="170"/>
    </location>
</feature>
<protein>
    <submittedName>
        <fullName evidence="2">NAD(P)H-binding protein</fullName>
    </submittedName>
</protein>
<evidence type="ECO:0000313" key="2">
    <source>
        <dbReference type="EMBL" id="MDT3330170.1"/>
    </source>
</evidence>
<dbReference type="InterPro" id="IPR036291">
    <property type="entry name" value="NAD(P)-bd_dom_sf"/>
</dbReference>
<reference evidence="2 3" key="1">
    <citation type="submission" date="2023-08" db="EMBL/GenBank/DDBJ databases">
        <title>Microbacterium aquilitoris sp. nov. and Microbacterium gwkjibeachense sp. nov., isolated from beach.</title>
        <authorList>
            <person name="Lee S.D."/>
            <person name="Yang H."/>
            <person name="Kim I."/>
        </authorList>
    </citation>
    <scope>NUCLEOTIDE SEQUENCE [LARGE SCALE GENOMIC DNA]</scope>
    <source>
        <strain evidence="2 3">KSW-18</strain>
    </source>
</reference>
<name>A0ABU3GIE8_9MICO</name>
<dbReference type="EMBL" id="JAUZVT010000001">
    <property type="protein sequence ID" value="MDT3330170.1"/>
    <property type="molecule type" value="Genomic_DNA"/>
</dbReference>
<evidence type="ECO:0000313" key="3">
    <source>
        <dbReference type="Proteomes" id="UP001262835"/>
    </source>
</evidence>
<dbReference type="InterPro" id="IPR051207">
    <property type="entry name" value="ComplexI_NDUFA9_subunit"/>
</dbReference>
<proteinExistence type="predicted"/>
<keyword evidence="3" id="KW-1185">Reference proteome</keyword>
<dbReference type="PANTHER" id="PTHR12126">
    <property type="entry name" value="NADH-UBIQUINONE OXIDOREDUCTASE 39 KDA SUBUNIT-RELATED"/>
    <property type="match status" value="1"/>
</dbReference>